<keyword evidence="7" id="KW-1185">Reference proteome</keyword>
<feature type="region of interest" description="Disordered" evidence="2">
    <location>
        <begin position="65"/>
        <end position="100"/>
    </location>
</feature>
<feature type="compositionally biased region" description="Basic and acidic residues" evidence="2">
    <location>
        <begin position="87"/>
        <end position="100"/>
    </location>
</feature>
<proteinExistence type="predicted"/>
<dbReference type="PANTHER" id="PTHR48030:SF3">
    <property type="entry name" value="SPLICING FACTOR 3B SUBUNIT 4"/>
    <property type="match status" value="1"/>
</dbReference>
<dbReference type="Pfam" id="PF00076">
    <property type="entry name" value="RRM_1"/>
    <property type="match status" value="1"/>
</dbReference>
<keyword evidence="1" id="KW-0694">RNA-binding</keyword>
<feature type="compositionally biased region" description="Polar residues" evidence="2">
    <location>
        <begin position="1338"/>
        <end position="1358"/>
    </location>
</feature>
<evidence type="ECO:0000256" key="1">
    <source>
        <dbReference type="PROSITE-ProRule" id="PRU00176"/>
    </source>
</evidence>
<evidence type="ECO:0000313" key="5">
    <source>
        <dbReference type="EMBL" id="SBT36131.1"/>
    </source>
</evidence>
<dbReference type="PANTHER" id="PTHR48030">
    <property type="entry name" value="SPLICING FACTOR 3B SUBUNIT 4"/>
    <property type="match status" value="1"/>
</dbReference>
<reference evidence="5" key="2">
    <citation type="submission" date="2016-05" db="EMBL/GenBank/DDBJ databases">
        <authorList>
            <person name="Lavstsen T."/>
            <person name="Jespersen J.S."/>
        </authorList>
    </citation>
    <scope>NUCLEOTIDE SEQUENCE [LARGE SCALE GENOMIC DNA]</scope>
</reference>
<evidence type="ECO:0000256" key="2">
    <source>
        <dbReference type="SAM" id="MobiDB-lite"/>
    </source>
</evidence>
<feature type="compositionally biased region" description="Basic and acidic residues" evidence="2">
    <location>
        <begin position="1320"/>
        <end position="1337"/>
    </location>
</feature>
<name>A0A1A8YWQ2_PLAOA</name>
<evidence type="ECO:0000313" key="4">
    <source>
        <dbReference type="EMBL" id="SBT35717.1"/>
    </source>
</evidence>
<dbReference type="GO" id="GO:0005730">
    <property type="term" value="C:nucleolus"/>
    <property type="evidence" value="ECO:0007669"/>
    <property type="project" value="TreeGrafter"/>
</dbReference>
<dbReference type="Proteomes" id="UP000078550">
    <property type="component" value="Unassembled WGS sequence"/>
</dbReference>
<dbReference type="SMART" id="SM00360">
    <property type="entry name" value="RRM"/>
    <property type="match status" value="1"/>
</dbReference>
<protein>
    <submittedName>
        <fullName evidence="5">RNA-binding protein, putative</fullName>
    </submittedName>
</protein>
<gene>
    <name evidence="4" type="ORF">POVWA1_028780</name>
    <name evidence="5" type="ORF">POVWA2_028630</name>
</gene>
<reference evidence="6" key="3">
    <citation type="submission" date="2016-05" db="EMBL/GenBank/DDBJ databases">
        <authorList>
            <person name="Naeem Raeece"/>
        </authorList>
    </citation>
    <scope>NUCLEOTIDE SEQUENCE [LARGE SCALE GENOMIC DNA]</scope>
</reference>
<dbReference type="InterPro" id="IPR012677">
    <property type="entry name" value="Nucleotide-bd_a/b_plait_sf"/>
</dbReference>
<feature type="region of interest" description="Disordered" evidence="2">
    <location>
        <begin position="1306"/>
        <end position="1365"/>
    </location>
</feature>
<dbReference type="EMBL" id="FLRE01000113">
    <property type="protein sequence ID" value="SBT36131.1"/>
    <property type="molecule type" value="Genomic_DNA"/>
</dbReference>
<dbReference type="InterPro" id="IPR052084">
    <property type="entry name" value="SF3B4_spliceosome_assoc"/>
</dbReference>
<dbReference type="InterPro" id="IPR035979">
    <property type="entry name" value="RBD_domain_sf"/>
</dbReference>
<dbReference type="GO" id="GO:0071011">
    <property type="term" value="C:precatalytic spliceosome"/>
    <property type="evidence" value="ECO:0007669"/>
    <property type="project" value="TreeGrafter"/>
</dbReference>
<organism evidence="5 6">
    <name type="scientific">Plasmodium ovale wallikeri</name>
    <dbReference type="NCBI Taxonomy" id="864142"/>
    <lineage>
        <taxon>Eukaryota</taxon>
        <taxon>Sar</taxon>
        <taxon>Alveolata</taxon>
        <taxon>Apicomplexa</taxon>
        <taxon>Aconoidasida</taxon>
        <taxon>Haemosporida</taxon>
        <taxon>Plasmodiidae</taxon>
        <taxon>Plasmodium</taxon>
        <taxon>Plasmodium (Plasmodium)</taxon>
    </lineage>
</organism>
<dbReference type="GO" id="GO:0003723">
    <property type="term" value="F:RNA binding"/>
    <property type="evidence" value="ECO:0007669"/>
    <property type="project" value="UniProtKB-UniRule"/>
</dbReference>
<feature type="compositionally biased region" description="Polar residues" evidence="2">
    <location>
        <begin position="75"/>
        <end position="86"/>
    </location>
</feature>
<dbReference type="Gene3D" id="3.30.70.330">
    <property type="match status" value="1"/>
</dbReference>
<evidence type="ECO:0000313" key="6">
    <source>
        <dbReference type="Proteomes" id="UP000078550"/>
    </source>
</evidence>
<dbReference type="GO" id="GO:0048026">
    <property type="term" value="P:positive regulation of mRNA splicing, via spliceosome"/>
    <property type="evidence" value="ECO:0007669"/>
    <property type="project" value="TreeGrafter"/>
</dbReference>
<evidence type="ECO:0000259" key="3">
    <source>
        <dbReference type="PROSITE" id="PS50102"/>
    </source>
</evidence>
<dbReference type="SUPFAM" id="SSF54928">
    <property type="entry name" value="RNA-binding domain, RBD"/>
    <property type="match status" value="1"/>
</dbReference>
<feature type="domain" description="RRM" evidence="3">
    <location>
        <begin position="787"/>
        <end position="867"/>
    </location>
</feature>
<evidence type="ECO:0000313" key="7">
    <source>
        <dbReference type="Proteomes" id="UP000078555"/>
    </source>
</evidence>
<dbReference type="Proteomes" id="UP000078555">
    <property type="component" value="Unassembled WGS sequence"/>
</dbReference>
<dbReference type="EMBL" id="FLRD01000085">
    <property type="protein sequence ID" value="SBT35717.1"/>
    <property type="molecule type" value="Genomic_DNA"/>
</dbReference>
<dbReference type="PROSITE" id="PS50102">
    <property type="entry name" value="RRM"/>
    <property type="match status" value="1"/>
</dbReference>
<reference evidence="7" key="1">
    <citation type="submission" date="2016-05" db="EMBL/GenBank/DDBJ databases">
        <authorList>
            <person name="Naeem R."/>
        </authorList>
    </citation>
    <scope>NUCLEOTIDE SEQUENCE [LARGE SCALE GENOMIC DNA]</scope>
</reference>
<accession>A0A1A8YWQ2</accession>
<dbReference type="InterPro" id="IPR000504">
    <property type="entry name" value="RRM_dom"/>
</dbReference>
<sequence>MKGSFYETNDISSNDNVHDDFLNYPNFKKFIDSSNNNDKENFEESRKYIHREITKTLNANSMKTCRNSEEKHEQSGNCSKSTSKILENQHKKEFAPSGKEDMEAKWNRNYGNYGNYGCISGGNLGVSTRSSNWSGCTSYGNVHAKGSRNNSGKLPAQKSYSVQNELLSDSKNRTNYYRKKGEINSEDVNLINETILLREKKNLLKHEFFSLEQHKNMLYEKGNIHINKNLENFIFTNEEKLSYVKNNREYYEHELLYNKGNNLEDTNSNVFNPNELNSTKKKSNKLVLIKEEEKKKKKKEKENMEHYFNKQVIHNGFTERNICRDKFKGKTGSFNVLNCGISNCIGSNHVNTYGMHTTNMYRHDNKMNTHPNMRKLHEKRENCKIHRIENDPNKFKKYNNLKENFYLNNNQRYFYTNVDYVKNKPEYFLQTDADERIYANNIMYDDYFTIENMEKCDDKEYFKKEEYGSANGHGNGIGIGIGSGQGSGLGNGNPNSCMKRESMLGFNLRKNFHRKDTPSNKKKYNNFVERNDKMNRRNVRDDYLNESNIHEFTADDIMSEYGCARREFLCSSTYNDDVSTEVNNEESDTVAQDGKLREKLFQQNRILAQGCDQGGSGYGDRGNGDIDVGIIRGNFQGNVYTSNNAPVGEGETGSHTRDIFFKRDTYYRDKNDIISFENHTGNGADVGDVSGFMYNGDANNGIGDGLSNVIGGGMGGGMIGDISVGVNGGMSGSMSSGMGMCSDTIVHKSEPPTFEPLNMGASYDMVESRNSSTNKVNGTNENEDYVIKLFFGNLAPITTEKDMHNLFSNFGKCDSLIILKDRRSKSRGSGFVTFYNMNEAINAIKSLNNKIILSGAHKPLEVRFPENKEEKKLRTKLLNAAKWKGKKIAPSGCLPINTEDILNPGSLNLNSSNNVSVFNANDSSNFFSENDNTSYDHREVTHLGCSSSDLVNVVGGNQFGRPATNQFGITASDQFGFSVSNQFGRSMAGCFGIPTSDEFNCADDFSEAQKTTSITTNDTLNPDYFNRMEESNKMYGHDSFKMKQENMSDDMDMNLLMHRKSYNNLLPNFLFDNKSSEKLGANSFEEMPDGSFVYSNNADIGNSELLSNLASTEVNDGQRGAVSYMNMHHVSSKAVLRNAGGSIIRSDSGSLSVNSCVKEQGGGEQQRVSYFSNFLGNLPHEREKRESITNPFFSCLNKGESFVDEKDGWSYDEPKHAVCSRDEVRHMDEMYEQNNKRERGSARNVLRIPDEIHDIVNEDNILTDTYECNKNGDNSEGYNNINVHYLGFNLSHLIRTNEGVLQKGESASNVCTSDDETENNEEKKLISNDYERKDQRRNGSNNSANKWSVANSKSSVNLTEEDESSHKHFEINDSLSDEMLKKLISLYTKNKSSIFTSHMFSYLNNVLCEINNALEMFNKFNVNASIKNMNDNKKGKK</sequence>